<dbReference type="EMBL" id="NWBP01000015">
    <property type="protein sequence ID" value="PCC83284.1"/>
    <property type="molecule type" value="Genomic_DNA"/>
</dbReference>
<reference evidence="1 2" key="1">
    <citation type="submission" date="2017-09" db="EMBL/GenBank/DDBJ databases">
        <title>Draft Genome Sequence of Corynebacterium accolens AH4003.</title>
        <authorList>
            <person name="Chen Y."/>
            <person name="Oosthuysen W.F."/>
            <person name="Kelley S."/>
            <person name="Horswill A."/>
        </authorList>
    </citation>
    <scope>NUCLEOTIDE SEQUENCE [LARGE SCALE GENOMIC DNA]</scope>
    <source>
        <strain evidence="1 2">AH4003</strain>
    </source>
</reference>
<name>A0A2A4ALK8_9CORY</name>
<proteinExistence type="predicted"/>
<gene>
    <name evidence="1" type="ORF">COM45_04280</name>
</gene>
<evidence type="ECO:0008006" key="3">
    <source>
        <dbReference type="Google" id="ProtNLM"/>
    </source>
</evidence>
<dbReference type="AlphaFoldDB" id="A0A2A4ALK8"/>
<protein>
    <recommendedName>
        <fullName evidence="3">PIN domain-containing protein</fullName>
    </recommendedName>
</protein>
<evidence type="ECO:0000313" key="1">
    <source>
        <dbReference type="EMBL" id="PCC83284.1"/>
    </source>
</evidence>
<organism evidence="1 2">
    <name type="scientific">Corynebacterium accolens</name>
    <dbReference type="NCBI Taxonomy" id="38284"/>
    <lineage>
        <taxon>Bacteria</taxon>
        <taxon>Bacillati</taxon>
        <taxon>Actinomycetota</taxon>
        <taxon>Actinomycetes</taxon>
        <taxon>Mycobacteriales</taxon>
        <taxon>Corynebacteriaceae</taxon>
        <taxon>Corynebacterium</taxon>
    </lineage>
</organism>
<evidence type="ECO:0000313" key="2">
    <source>
        <dbReference type="Proteomes" id="UP000218690"/>
    </source>
</evidence>
<dbReference type="Proteomes" id="UP000218690">
    <property type="component" value="Unassembled WGS sequence"/>
</dbReference>
<accession>A0A2A4ALK8</accession>
<sequence length="196" mass="22538">MDRKFIFADTSVLLNFICAGEHDLLLKFVGDEQLHVPEAVRNEVERKLKTPRFQCGVRTWTSLVAHGHVKVLEDDYERLWKRIRLFSGPGYTIQGGMAKNLGEYTAIAHCLALLEDDPSVKTAIIIDDGDAKKLINKRQAATVFSTEAVLLRCVELRILTNRGESRRVWEKLSKFDSLLPFEETKLNDRNSYRRFN</sequence>
<comment type="caution">
    <text evidence="1">The sequence shown here is derived from an EMBL/GenBank/DDBJ whole genome shotgun (WGS) entry which is preliminary data.</text>
</comment>